<gene>
    <name evidence="14" type="ORF">CH360_12825</name>
    <name evidence="15" type="ORF">CH373_11440</name>
</gene>
<dbReference type="GO" id="GO:0034702">
    <property type="term" value="C:monoatomic ion channel complex"/>
    <property type="evidence" value="ECO:0007669"/>
    <property type="project" value="UniProtKB-KW"/>
</dbReference>
<dbReference type="GO" id="GO:0005886">
    <property type="term" value="C:plasma membrane"/>
    <property type="evidence" value="ECO:0007669"/>
    <property type="project" value="TreeGrafter"/>
</dbReference>
<dbReference type="Pfam" id="PF00520">
    <property type="entry name" value="Ion_trans"/>
    <property type="match status" value="1"/>
</dbReference>
<dbReference type="InterPro" id="IPR018488">
    <property type="entry name" value="cNMP-bd_CS"/>
</dbReference>
<keyword evidence="4 12" id="KW-0812">Transmembrane</keyword>
<dbReference type="InterPro" id="IPR005821">
    <property type="entry name" value="Ion_trans_dom"/>
</dbReference>
<feature type="transmembrane region" description="Helical" evidence="12">
    <location>
        <begin position="112"/>
        <end position="133"/>
    </location>
</feature>
<dbReference type="PRINTS" id="PR01463">
    <property type="entry name" value="EAGCHANLFMLY"/>
</dbReference>
<evidence type="ECO:0000256" key="8">
    <source>
        <dbReference type="ARBA" id="ARBA00022989"/>
    </source>
</evidence>
<evidence type="ECO:0000256" key="10">
    <source>
        <dbReference type="ARBA" id="ARBA00023136"/>
    </source>
</evidence>
<dbReference type="InterPro" id="IPR000595">
    <property type="entry name" value="cNMP-bd_dom"/>
</dbReference>
<dbReference type="InterPro" id="IPR050818">
    <property type="entry name" value="KCNH_animal-type"/>
</dbReference>
<feature type="transmembrane region" description="Helical" evidence="12">
    <location>
        <begin position="82"/>
        <end position="106"/>
    </location>
</feature>
<keyword evidence="11" id="KW-0407">Ion channel</keyword>
<evidence type="ECO:0000256" key="2">
    <source>
        <dbReference type="ARBA" id="ARBA00022448"/>
    </source>
</evidence>
<dbReference type="InterPro" id="IPR014710">
    <property type="entry name" value="RmlC-like_jellyroll"/>
</dbReference>
<dbReference type="Pfam" id="PF00027">
    <property type="entry name" value="cNMP_binding"/>
    <property type="match status" value="1"/>
</dbReference>
<keyword evidence="8 12" id="KW-1133">Transmembrane helix</keyword>
<keyword evidence="10 12" id="KW-0472">Membrane</keyword>
<feature type="transmembrane region" description="Helical" evidence="12">
    <location>
        <begin position="145"/>
        <end position="170"/>
    </location>
</feature>
<evidence type="ECO:0000313" key="16">
    <source>
        <dbReference type="Proteomes" id="UP000231962"/>
    </source>
</evidence>
<evidence type="ECO:0000259" key="13">
    <source>
        <dbReference type="PROSITE" id="PS50042"/>
    </source>
</evidence>
<keyword evidence="7" id="KW-0630">Potassium</keyword>
<dbReference type="PANTHER" id="PTHR10217">
    <property type="entry name" value="VOLTAGE AND LIGAND GATED POTASSIUM CHANNEL"/>
    <property type="match status" value="1"/>
</dbReference>
<dbReference type="InterPro" id="IPR018490">
    <property type="entry name" value="cNMP-bd_dom_sf"/>
</dbReference>
<evidence type="ECO:0000256" key="3">
    <source>
        <dbReference type="ARBA" id="ARBA00022538"/>
    </source>
</evidence>
<evidence type="ECO:0000256" key="7">
    <source>
        <dbReference type="ARBA" id="ARBA00022958"/>
    </source>
</evidence>
<dbReference type="AlphaFoldDB" id="A0A2M9ZLY5"/>
<dbReference type="Gene3D" id="1.10.287.630">
    <property type="entry name" value="Helix hairpin bin"/>
    <property type="match status" value="1"/>
</dbReference>
<dbReference type="OrthoDB" id="9799090at2"/>
<evidence type="ECO:0000256" key="11">
    <source>
        <dbReference type="ARBA" id="ARBA00023303"/>
    </source>
</evidence>
<reference evidence="16 17" key="1">
    <citation type="submission" date="2017-07" db="EMBL/GenBank/DDBJ databases">
        <title>Leptospira spp. isolated from tropical soils.</title>
        <authorList>
            <person name="Thibeaux R."/>
            <person name="Iraola G."/>
            <person name="Ferres I."/>
            <person name="Bierque E."/>
            <person name="Girault D."/>
            <person name="Soupe-Gilbert M.-E."/>
            <person name="Picardeau M."/>
            <person name="Goarant C."/>
        </authorList>
    </citation>
    <scope>NUCLEOTIDE SEQUENCE [LARGE SCALE GENOMIC DNA]</scope>
    <source>
        <strain evidence="15 17">FH1-B-B1</strain>
        <strain evidence="14 16">FH1-B-C1</strain>
    </source>
</reference>
<dbReference type="SUPFAM" id="SSF51206">
    <property type="entry name" value="cAMP-binding domain-like"/>
    <property type="match status" value="1"/>
</dbReference>
<dbReference type="Proteomes" id="UP000231990">
    <property type="component" value="Unassembled WGS sequence"/>
</dbReference>
<evidence type="ECO:0000256" key="9">
    <source>
        <dbReference type="ARBA" id="ARBA00023065"/>
    </source>
</evidence>
<feature type="transmembrane region" description="Helical" evidence="12">
    <location>
        <begin position="12"/>
        <end position="33"/>
    </location>
</feature>
<dbReference type="Gene3D" id="2.60.120.10">
    <property type="entry name" value="Jelly Rolls"/>
    <property type="match status" value="1"/>
</dbReference>
<evidence type="ECO:0000313" key="15">
    <source>
        <dbReference type="EMBL" id="PJZ73100.1"/>
    </source>
</evidence>
<name>A0A2M9ZLY5_9LEPT</name>
<dbReference type="CDD" id="cd00038">
    <property type="entry name" value="CAP_ED"/>
    <property type="match status" value="1"/>
</dbReference>
<evidence type="ECO:0000256" key="6">
    <source>
        <dbReference type="ARBA" id="ARBA00022882"/>
    </source>
</evidence>
<protein>
    <submittedName>
        <fullName evidence="15">Cyclic nucleotide-binding protein</fullName>
    </submittedName>
</protein>
<accession>A0A2M9ZLY5</accession>
<dbReference type="Proteomes" id="UP000231962">
    <property type="component" value="Unassembled WGS sequence"/>
</dbReference>
<feature type="transmembrane region" description="Helical" evidence="12">
    <location>
        <begin position="211"/>
        <end position="238"/>
    </location>
</feature>
<proteinExistence type="predicted"/>
<dbReference type="EMBL" id="NPDY01000012">
    <property type="protein sequence ID" value="PJZ69156.1"/>
    <property type="molecule type" value="Genomic_DNA"/>
</dbReference>
<keyword evidence="5" id="KW-0631">Potassium channel</keyword>
<organism evidence="15 17">
    <name type="scientific">Leptospira perolatii</name>
    <dbReference type="NCBI Taxonomy" id="2023191"/>
    <lineage>
        <taxon>Bacteria</taxon>
        <taxon>Pseudomonadati</taxon>
        <taxon>Spirochaetota</taxon>
        <taxon>Spirochaetia</taxon>
        <taxon>Leptospirales</taxon>
        <taxon>Leptospiraceae</taxon>
        <taxon>Leptospira</taxon>
    </lineage>
</organism>
<dbReference type="PROSITE" id="PS50042">
    <property type="entry name" value="CNMP_BINDING_3"/>
    <property type="match status" value="1"/>
</dbReference>
<keyword evidence="2" id="KW-0813">Transport</keyword>
<keyword evidence="3" id="KW-0633">Potassium transport</keyword>
<evidence type="ECO:0000313" key="17">
    <source>
        <dbReference type="Proteomes" id="UP000231990"/>
    </source>
</evidence>
<comment type="subcellular location">
    <subcellularLocation>
        <location evidence="1">Membrane</location>
        <topology evidence="1">Multi-pass membrane protein</topology>
    </subcellularLocation>
</comment>
<comment type="caution">
    <text evidence="15">The sequence shown here is derived from an EMBL/GenBank/DDBJ whole genome shotgun (WGS) entry which is preliminary data.</text>
</comment>
<dbReference type="EMBL" id="NPDZ01000006">
    <property type="protein sequence ID" value="PJZ73100.1"/>
    <property type="molecule type" value="Genomic_DNA"/>
</dbReference>
<keyword evidence="16" id="KW-1185">Reference proteome</keyword>
<dbReference type="GO" id="GO:0042391">
    <property type="term" value="P:regulation of membrane potential"/>
    <property type="evidence" value="ECO:0007669"/>
    <property type="project" value="TreeGrafter"/>
</dbReference>
<keyword evidence="6" id="KW-0851">Voltage-gated channel</keyword>
<dbReference type="SMART" id="SM00100">
    <property type="entry name" value="cNMP"/>
    <property type="match status" value="1"/>
</dbReference>
<evidence type="ECO:0000256" key="1">
    <source>
        <dbReference type="ARBA" id="ARBA00004141"/>
    </source>
</evidence>
<evidence type="ECO:0000256" key="4">
    <source>
        <dbReference type="ARBA" id="ARBA00022692"/>
    </source>
</evidence>
<dbReference type="InterPro" id="IPR003938">
    <property type="entry name" value="K_chnl_volt-dep_EAG/ELK/ERG"/>
</dbReference>
<dbReference type="Gene3D" id="1.10.287.70">
    <property type="match status" value="1"/>
</dbReference>
<evidence type="ECO:0000256" key="12">
    <source>
        <dbReference type="SAM" id="Phobius"/>
    </source>
</evidence>
<keyword evidence="9" id="KW-0406">Ion transport</keyword>
<evidence type="ECO:0000313" key="14">
    <source>
        <dbReference type="EMBL" id="PJZ69156.1"/>
    </source>
</evidence>
<dbReference type="RefSeq" id="WP_100714444.1">
    <property type="nucleotide sequence ID" value="NZ_NPDY01000012.1"/>
</dbReference>
<dbReference type="GO" id="GO:0005249">
    <property type="term" value="F:voltage-gated potassium channel activity"/>
    <property type="evidence" value="ECO:0007669"/>
    <property type="project" value="InterPro"/>
</dbReference>
<dbReference type="PROSITE" id="PS00889">
    <property type="entry name" value="CNMP_BINDING_2"/>
    <property type="match status" value="1"/>
</dbReference>
<feature type="domain" description="Cyclic nucleotide-binding" evidence="13">
    <location>
        <begin position="314"/>
        <end position="431"/>
    </location>
</feature>
<sequence length="447" mass="51637">MFGNVTKARIFWDILVFVCILYASVEAPLRIVISYEQGLVIASLYFIVDFIFFCDIFWNFFTYSEKHQSWKWEKKSAIIKYFRTWFALDLTAAFPFEFVTQLAFGLQQSEHPHLYLVLGITRIVKALRIAGILHRLNIALKPAPGILRLVLFGFWVGVVAHWCAVGWLYLDQLEPTKTGFDDYIKALYWTVTTLATVGYGDITASNTTQRIYAMIVMILGVGVYATVIGNIATILSNLDMVKAEQQKRMAQVDSFLRSHGIPFDLRRKVRDFYMYRIERGWVEDENKLLSDLPNSVQREIKIHLHKELLERVPFLRGANPQLVTNLVFALKPVMFLPGDIIFHKGDVAHHLYILSQGSVDVLSENEESVLVSLHEGQFFGELALVTEEPRSATIRTRTTCETYTLFKADFLKALDQFPEFRKVVEFEVSKRRIQHDSREKRVQKGEE</sequence>
<feature type="transmembrane region" description="Helical" evidence="12">
    <location>
        <begin position="39"/>
        <end position="61"/>
    </location>
</feature>
<dbReference type="SUPFAM" id="SSF81324">
    <property type="entry name" value="Voltage-gated potassium channels"/>
    <property type="match status" value="1"/>
</dbReference>
<dbReference type="PANTHER" id="PTHR10217:SF435">
    <property type="entry name" value="POTASSIUM VOLTAGE-GATED CHANNEL PROTEIN EAG"/>
    <property type="match status" value="1"/>
</dbReference>
<evidence type="ECO:0000256" key="5">
    <source>
        <dbReference type="ARBA" id="ARBA00022826"/>
    </source>
</evidence>